<dbReference type="InterPro" id="IPR052527">
    <property type="entry name" value="Metal_cation-efflux_comp"/>
</dbReference>
<feature type="transmembrane region" description="Helical" evidence="5">
    <location>
        <begin position="83"/>
        <end position="106"/>
    </location>
</feature>
<feature type="transmembrane region" description="Helical" evidence="5">
    <location>
        <begin position="35"/>
        <end position="59"/>
    </location>
</feature>
<keyword evidence="2 5" id="KW-0812">Transmembrane</keyword>
<evidence type="ECO:0000256" key="1">
    <source>
        <dbReference type="ARBA" id="ARBA00004141"/>
    </source>
</evidence>
<dbReference type="GO" id="GO:0004671">
    <property type="term" value="F:protein C-terminal S-isoprenylcysteine carboxyl O-methyltransferase activity"/>
    <property type="evidence" value="ECO:0007669"/>
    <property type="project" value="InterPro"/>
</dbReference>
<keyword evidence="6" id="KW-0489">Methyltransferase</keyword>
<dbReference type="AlphaFoldDB" id="A0A7W6W7I6"/>
<evidence type="ECO:0000256" key="4">
    <source>
        <dbReference type="ARBA" id="ARBA00023136"/>
    </source>
</evidence>
<dbReference type="PANTHER" id="PTHR43847">
    <property type="entry name" value="BLL3993 PROTEIN"/>
    <property type="match status" value="1"/>
</dbReference>
<protein>
    <submittedName>
        <fullName evidence="6">Protein-S-isoprenylcysteine O-methyltransferase Ste14</fullName>
    </submittedName>
</protein>
<evidence type="ECO:0000256" key="3">
    <source>
        <dbReference type="ARBA" id="ARBA00022989"/>
    </source>
</evidence>
<proteinExistence type="predicted"/>
<evidence type="ECO:0000313" key="6">
    <source>
        <dbReference type="EMBL" id="MBB4238346.1"/>
    </source>
</evidence>
<evidence type="ECO:0000256" key="2">
    <source>
        <dbReference type="ARBA" id="ARBA00022692"/>
    </source>
</evidence>
<keyword evidence="3 5" id="KW-1133">Transmembrane helix</keyword>
<dbReference type="Pfam" id="PF04140">
    <property type="entry name" value="ICMT"/>
    <property type="match status" value="1"/>
</dbReference>
<comment type="subcellular location">
    <subcellularLocation>
        <location evidence="1">Membrane</location>
        <topology evidence="1">Multi-pass membrane protein</topology>
    </subcellularLocation>
</comment>
<accession>A0A7W6W7I6</accession>
<dbReference type="Gene3D" id="1.20.120.1630">
    <property type="match status" value="1"/>
</dbReference>
<name>A0A7W6W7I6_9HYPH</name>
<feature type="transmembrane region" description="Helical" evidence="5">
    <location>
        <begin position="171"/>
        <end position="200"/>
    </location>
</feature>
<dbReference type="PANTHER" id="PTHR43847:SF1">
    <property type="entry name" value="BLL3993 PROTEIN"/>
    <property type="match status" value="1"/>
</dbReference>
<dbReference type="EMBL" id="JACIFY010000021">
    <property type="protein sequence ID" value="MBB4238346.1"/>
    <property type="molecule type" value="Genomic_DNA"/>
</dbReference>
<dbReference type="InterPro" id="IPR054851">
    <property type="entry name" value="Isoprenylcys_mtase"/>
</dbReference>
<keyword evidence="6" id="KW-0808">Transferase</keyword>
<keyword evidence="4 5" id="KW-0472">Membrane</keyword>
<dbReference type="Proteomes" id="UP000540909">
    <property type="component" value="Unassembled WGS sequence"/>
</dbReference>
<sequence>MLGKLASCLFVGVWAIGLFPRHVFCDQRPATKWVIPVSLSLITLGKTIWVLGIIAWYFVRRPAARRAKRNAVVNNRRSARDGLGLVAAIIGLAVVPGIYVFSGFPARFDYPLAGWALALGTIVYAAAIWIFRRTHKELGRNWSISLEIREEHKLISTGPYSVIRHPMYTSFLLMALGQACLLANWFVGVAGLIGFAFLFFLRVQREEKMMIEFFGPQYRDYMDKTKRIIPYIY</sequence>
<organism evidence="6 7">
    <name type="scientific">Rhizobium esperanzae</name>
    <dbReference type="NCBI Taxonomy" id="1967781"/>
    <lineage>
        <taxon>Bacteria</taxon>
        <taxon>Pseudomonadati</taxon>
        <taxon>Pseudomonadota</taxon>
        <taxon>Alphaproteobacteria</taxon>
        <taxon>Hyphomicrobiales</taxon>
        <taxon>Rhizobiaceae</taxon>
        <taxon>Rhizobium/Agrobacterium group</taxon>
        <taxon>Rhizobium</taxon>
    </lineage>
</organism>
<feature type="transmembrane region" description="Helical" evidence="5">
    <location>
        <begin position="112"/>
        <end position="131"/>
    </location>
</feature>
<evidence type="ECO:0000256" key="5">
    <source>
        <dbReference type="SAM" id="Phobius"/>
    </source>
</evidence>
<dbReference type="NCBIfam" id="NF040696">
    <property type="entry name" value="isopcys_mtase"/>
    <property type="match status" value="1"/>
</dbReference>
<dbReference type="GO" id="GO:0016020">
    <property type="term" value="C:membrane"/>
    <property type="evidence" value="ECO:0007669"/>
    <property type="project" value="UniProtKB-SubCell"/>
</dbReference>
<reference evidence="6 7" key="1">
    <citation type="submission" date="2020-08" db="EMBL/GenBank/DDBJ databases">
        <title>Genomic Encyclopedia of Type Strains, Phase IV (KMG-V): Genome sequencing to study the core and pangenomes of soil and plant-associated prokaryotes.</title>
        <authorList>
            <person name="Whitman W."/>
        </authorList>
    </citation>
    <scope>NUCLEOTIDE SEQUENCE [LARGE SCALE GENOMIC DNA]</scope>
    <source>
        <strain evidence="6 7">SEMIA 4089</strain>
    </source>
</reference>
<dbReference type="InterPro" id="IPR007269">
    <property type="entry name" value="ICMT_MeTrfase"/>
</dbReference>
<dbReference type="GO" id="GO:0032259">
    <property type="term" value="P:methylation"/>
    <property type="evidence" value="ECO:0007669"/>
    <property type="project" value="UniProtKB-KW"/>
</dbReference>
<evidence type="ECO:0000313" key="7">
    <source>
        <dbReference type="Proteomes" id="UP000540909"/>
    </source>
</evidence>
<comment type="caution">
    <text evidence="6">The sequence shown here is derived from an EMBL/GenBank/DDBJ whole genome shotgun (WGS) entry which is preliminary data.</text>
</comment>
<gene>
    <name evidence="6" type="ORF">GGD57_004958</name>
</gene>